<keyword evidence="1" id="KW-0812">Transmembrane</keyword>
<dbReference type="Pfam" id="PF04020">
    <property type="entry name" value="Phage_holin_4_2"/>
    <property type="match status" value="1"/>
</dbReference>
<evidence type="ECO:0000256" key="1">
    <source>
        <dbReference type="SAM" id="Phobius"/>
    </source>
</evidence>
<reference evidence="2 3" key="1">
    <citation type="submission" date="2020-07" db="EMBL/GenBank/DDBJ databases">
        <title>Sequencing the genomes of 1000 actinobacteria strains.</title>
        <authorList>
            <person name="Klenk H.-P."/>
        </authorList>
    </citation>
    <scope>NUCLEOTIDE SEQUENCE [LARGE SCALE GENOMIC DNA]</scope>
    <source>
        <strain evidence="2 3">DSM 23819</strain>
    </source>
</reference>
<keyword evidence="1" id="KW-1133">Transmembrane helix</keyword>
<feature type="transmembrane region" description="Helical" evidence="1">
    <location>
        <begin position="36"/>
        <end position="56"/>
    </location>
</feature>
<comment type="caution">
    <text evidence="2">The sequence shown here is derived from an EMBL/GenBank/DDBJ whole genome shotgun (WGS) entry which is preliminary data.</text>
</comment>
<protein>
    <submittedName>
        <fullName evidence="2">Putative membrane protein</fullName>
    </submittedName>
</protein>
<dbReference type="PANTHER" id="PTHR37309:SF1">
    <property type="entry name" value="SLR0284 PROTEIN"/>
    <property type="match status" value="1"/>
</dbReference>
<keyword evidence="3" id="KW-1185">Reference proteome</keyword>
<accession>A0A7Y9S4F2</accession>
<evidence type="ECO:0000313" key="2">
    <source>
        <dbReference type="EMBL" id="NYG59225.1"/>
    </source>
</evidence>
<evidence type="ECO:0000313" key="3">
    <source>
        <dbReference type="Proteomes" id="UP000540656"/>
    </source>
</evidence>
<organism evidence="2 3">
    <name type="scientific">Nocardioides daedukensis</name>
    <dbReference type="NCBI Taxonomy" id="634462"/>
    <lineage>
        <taxon>Bacteria</taxon>
        <taxon>Bacillati</taxon>
        <taxon>Actinomycetota</taxon>
        <taxon>Actinomycetes</taxon>
        <taxon>Propionibacteriales</taxon>
        <taxon>Nocardioidaceae</taxon>
        <taxon>Nocardioides</taxon>
    </lineage>
</organism>
<proteinExistence type="predicted"/>
<feature type="transmembrane region" description="Helical" evidence="1">
    <location>
        <begin position="63"/>
        <end position="87"/>
    </location>
</feature>
<sequence length="123" mass="13244">MKFIVWVISNAAALAVAVWLLDGITLEGDTWQDQLLPLALVALIMCVVSSFVAPVVKFLSLPVIIVTIGLFLLVVNALMLMLTGWIAGELEIGFEVDGFWNALFGSIIISIVGSLVRAVLDDD</sequence>
<dbReference type="AlphaFoldDB" id="A0A7Y9S4F2"/>
<gene>
    <name evidence="2" type="ORF">BJ980_002148</name>
</gene>
<keyword evidence="1" id="KW-0472">Membrane</keyword>
<dbReference type="PANTHER" id="PTHR37309">
    <property type="entry name" value="SLR0284 PROTEIN"/>
    <property type="match status" value="1"/>
</dbReference>
<dbReference type="RefSeq" id="WP_179502298.1">
    <property type="nucleotide sequence ID" value="NZ_JACCAA010000001.1"/>
</dbReference>
<name>A0A7Y9S4F2_9ACTN</name>
<dbReference type="Proteomes" id="UP000540656">
    <property type="component" value="Unassembled WGS sequence"/>
</dbReference>
<feature type="transmembrane region" description="Helical" evidence="1">
    <location>
        <begin position="99"/>
        <end position="120"/>
    </location>
</feature>
<dbReference type="InterPro" id="IPR007165">
    <property type="entry name" value="Phage_holin_4_2"/>
</dbReference>
<dbReference type="EMBL" id="JACCAA010000001">
    <property type="protein sequence ID" value="NYG59225.1"/>
    <property type="molecule type" value="Genomic_DNA"/>
</dbReference>